<dbReference type="EMBL" id="JAIWIU010000016">
    <property type="protein sequence ID" value="MCA2015158.1"/>
    <property type="molecule type" value="Genomic_DNA"/>
</dbReference>
<keyword evidence="3 6" id="KW-0812">Transmembrane</keyword>
<keyword evidence="2" id="KW-1003">Cell membrane</keyword>
<evidence type="ECO:0000256" key="2">
    <source>
        <dbReference type="ARBA" id="ARBA00022475"/>
    </source>
</evidence>
<proteinExistence type="predicted"/>
<evidence type="ECO:0000313" key="8">
    <source>
        <dbReference type="EMBL" id="MCA2015158.1"/>
    </source>
</evidence>
<dbReference type="PANTHER" id="PTHR35007:SF2">
    <property type="entry name" value="PILUS ASSEMBLE PROTEIN"/>
    <property type="match status" value="1"/>
</dbReference>
<evidence type="ECO:0000256" key="1">
    <source>
        <dbReference type="ARBA" id="ARBA00004651"/>
    </source>
</evidence>
<dbReference type="Proteomes" id="UP001199044">
    <property type="component" value="Unassembled WGS sequence"/>
</dbReference>
<feature type="transmembrane region" description="Helical" evidence="6">
    <location>
        <begin position="109"/>
        <end position="127"/>
    </location>
</feature>
<reference evidence="9" key="1">
    <citation type="submission" date="2023-07" db="EMBL/GenBank/DDBJ databases">
        <title>Molecular identification of indigenous halophilic bacteria isolated from red sea cost, biodegradation of synthetic dyes and assessment of degraded metabolite toxicity.</title>
        <authorList>
            <person name="Chaieb K."/>
            <person name="Altayb H.N."/>
        </authorList>
    </citation>
    <scope>NUCLEOTIDE SEQUENCE [LARGE SCALE GENOMIC DNA]</scope>
    <source>
        <strain evidence="9">K20</strain>
    </source>
</reference>
<comment type="caution">
    <text evidence="8">The sequence shown here is derived from an EMBL/GenBank/DDBJ whole genome shotgun (WGS) entry which is preliminary data.</text>
</comment>
<feature type="transmembrane region" description="Helical" evidence="6">
    <location>
        <begin position="287"/>
        <end position="306"/>
    </location>
</feature>
<keyword evidence="5 6" id="KW-0472">Membrane</keyword>
<dbReference type="InterPro" id="IPR018076">
    <property type="entry name" value="T2SS_GspF_dom"/>
</dbReference>
<dbReference type="PANTHER" id="PTHR35007">
    <property type="entry name" value="INTEGRAL MEMBRANE PROTEIN-RELATED"/>
    <property type="match status" value="1"/>
</dbReference>
<feature type="transmembrane region" description="Helical" evidence="6">
    <location>
        <begin position="6"/>
        <end position="24"/>
    </location>
</feature>
<organism evidence="8 9">
    <name type="scientific">Vibrio tritonius</name>
    <dbReference type="NCBI Taxonomy" id="1435069"/>
    <lineage>
        <taxon>Bacteria</taxon>
        <taxon>Pseudomonadati</taxon>
        <taxon>Pseudomonadota</taxon>
        <taxon>Gammaproteobacteria</taxon>
        <taxon>Vibrionales</taxon>
        <taxon>Vibrionaceae</taxon>
        <taxon>Vibrio</taxon>
    </lineage>
</organism>
<name>A0ABS7YHK6_9VIBR</name>
<evidence type="ECO:0000313" key="9">
    <source>
        <dbReference type="Proteomes" id="UP001199044"/>
    </source>
</evidence>
<evidence type="ECO:0000256" key="6">
    <source>
        <dbReference type="SAM" id="Phobius"/>
    </source>
</evidence>
<dbReference type="Pfam" id="PF00482">
    <property type="entry name" value="T2SSF"/>
    <property type="match status" value="1"/>
</dbReference>
<evidence type="ECO:0000256" key="5">
    <source>
        <dbReference type="ARBA" id="ARBA00023136"/>
    </source>
</evidence>
<keyword evidence="4 6" id="KW-1133">Transmembrane helix</keyword>
<gene>
    <name evidence="8" type="ORF">LDJ79_03485</name>
</gene>
<feature type="domain" description="Type II secretion system protein GspF" evidence="7">
    <location>
        <begin position="143"/>
        <end position="267"/>
    </location>
</feature>
<evidence type="ECO:0000256" key="3">
    <source>
        <dbReference type="ARBA" id="ARBA00022692"/>
    </source>
</evidence>
<sequence length="310" mass="35920">MSSDLYFLLLGVVIIIVALIINYRTKKRRMTYLRDFDSSFGSTTVVSQHQAVDIQSLLERGFKERALQNWHNFKSQLGNMPEVKLVLITIVLLAISILFNRNFLRESQFLVTPIILILGYFFLFRWLQNREKQNFESQFPDALNMMTSAVSSGDSIMHAIMYVGNQLEGDVGNEFRIMGQRLQLGEDPDDVFRKSCHRYPYPSFYFFVITLRANISRGGQLKDIIQRLNRTMFNARAMDKKKFALTSEARSSAKIVAAIPFFFLFMLQFLSPENYEYVMFNEDGKVILYYVLASEFIGISIVWGLMRGVS</sequence>
<feature type="transmembrane region" description="Helical" evidence="6">
    <location>
        <begin position="83"/>
        <end position="103"/>
    </location>
</feature>
<comment type="subcellular location">
    <subcellularLocation>
        <location evidence="1">Cell membrane</location>
        <topology evidence="1">Multi-pass membrane protein</topology>
    </subcellularLocation>
</comment>
<dbReference type="RefSeq" id="WP_225249618.1">
    <property type="nucleotide sequence ID" value="NZ_JAIWIU010000016.1"/>
</dbReference>
<accession>A0ABS7YHK6</accession>
<protein>
    <submittedName>
        <fullName evidence="8">Type II secretion system F family protein</fullName>
    </submittedName>
</protein>
<evidence type="ECO:0000256" key="4">
    <source>
        <dbReference type="ARBA" id="ARBA00022989"/>
    </source>
</evidence>
<keyword evidence="9" id="KW-1185">Reference proteome</keyword>
<evidence type="ECO:0000259" key="7">
    <source>
        <dbReference type="Pfam" id="PF00482"/>
    </source>
</evidence>
<feature type="transmembrane region" description="Helical" evidence="6">
    <location>
        <begin position="251"/>
        <end position="271"/>
    </location>
</feature>